<accession>A0A432LE18</accession>
<dbReference type="PRINTS" id="PR00081">
    <property type="entry name" value="GDHRDH"/>
</dbReference>
<proteinExistence type="inferred from homology"/>
<comment type="similarity">
    <text evidence="1">Belongs to the short-chain dehydrogenases/reductases (SDR) family.</text>
</comment>
<keyword evidence="2" id="KW-0560">Oxidoreductase</keyword>
<evidence type="ECO:0000313" key="4">
    <source>
        <dbReference type="Proteomes" id="UP000287910"/>
    </source>
</evidence>
<dbReference type="PANTHER" id="PTHR44196:SF1">
    <property type="entry name" value="DEHYDROGENASE_REDUCTASE SDR FAMILY MEMBER 7B"/>
    <property type="match status" value="1"/>
</dbReference>
<dbReference type="SUPFAM" id="SSF51735">
    <property type="entry name" value="NAD(P)-binding Rossmann-fold domains"/>
    <property type="match status" value="1"/>
</dbReference>
<reference evidence="3 4" key="1">
    <citation type="submission" date="2018-12" db="EMBL/GenBank/DDBJ databases">
        <title>Lysinibacillus antri sp. nov., isolated from a cave soil.</title>
        <authorList>
            <person name="Narsing Rao M.P."/>
            <person name="Zhang H."/>
            <person name="Dong Z.-Y."/>
            <person name="Niu X.-K."/>
            <person name="Zhang K."/>
            <person name="Fang B.-Z."/>
            <person name="Kang Y.-Q."/>
            <person name="Xiao M."/>
            <person name="Li W.-J."/>
        </authorList>
    </citation>
    <scope>NUCLEOTIDE SEQUENCE [LARGE SCALE GENOMIC DNA]</scope>
    <source>
        <strain evidence="3 4">SYSU K30002</strain>
    </source>
</reference>
<evidence type="ECO:0000256" key="1">
    <source>
        <dbReference type="ARBA" id="ARBA00006484"/>
    </source>
</evidence>
<gene>
    <name evidence="3" type="ORF">EK386_04815</name>
</gene>
<organism evidence="3 4">
    <name type="scientific">Lysinibacillus antri</name>
    <dbReference type="NCBI Taxonomy" id="2498145"/>
    <lineage>
        <taxon>Bacteria</taxon>
        <taxon>Bacillati</taxon>
        <taxon>Bacillota</taxon>
        <taxon>Bacilli</taxon>
        <taxon>Bacillales</taxon>
        <taxon>Bacillaceae</taxon>
        <taxon>Lysinibacillus</taxon>
    </lineage>
</organism>
<evidence type="ECO:0000313" key="3">
    <source>
        <dbReference type="EMBL" id="RUL55052.1"/>
    </source>
</evidence>
<dbReference type="InterPro" id="IPR036291">
    <property type="entry name" value="NAD(P)-bd_dom_sf"/>
</dbReference>
<dbReference type="RefSeq" id="WP_126657902.1">
    <property type="nucleotide sequence ID" value="NZ_RYYR01000005.1"/>
</dbReference>
<dbReference type="PANTHER" id="PTHR44196">
    <property type="entry name" value="DEHYDROGENASE/REDUCTASE SDR FAMILY MEMBER 7B"/>
    <property type="match status" value="1"/>
</dbReference>
<name>A0A432LE18_9BACI</name>
<dbReference type="Pfam" id="PF00106">
    <property type="entry name" value="adh_short"/>
    <property type="match status" value="1"/>
</dbReference>
<dbReference type="GO" id="GO:0016491">
    <property type="term" value="F:oxidoreductase activity"/>
    <property type="evidence" value="ECO:0007669"/>
    <property type="project" value="UniProtKB-KW"/>
</dbReference>
<dbReference type="Proteomes" id="UP000287910">
    <property type="component" value="Unassembled WGS sequence"/>
</dbReference>
<comment type="caution">
    <text evidence="3">The sequence shown here is derived from an EMBL/GenBank/DDBJ whole genome shotgun (WGS) entry which is preliminary data.</text>
</comment>
<dbReference type="InterPro" id="IPR002347">
    <property type="entry name" value="SDR_fam"/>
</dbReference>
<sequence length="118" mass="13359">MKKRYPLRLQNKVVIITGSTSGIGEATAKLFAKEGAKVIVTGRHEEKGNEIVNEIIEQNGEAHFVQADITENDSYQKIVNETLSKYGQIDILVNNAGRIIEKPFLEFTESDWDYFINK</sequence>
<dbReference type="EMBL" id="RYYR01000005">
    <property type="protein sequence ID" value="RUL55052.1"/>
    <property type="molecule type" value="Genomic_DNA"/>
</dbReference>
<protein>
    <submittedName>
        <fullName evidence="3">SDR family NAD(P)-dependent oxidoreductase</fullName>
    </submittedName>
</protein>
<keyword evidence="4" id="KW-1185">Reference proteome</keyword>
<dbReference type="AlphaFoldDB" id="A0A432LE18"/>
<dbReference type="Gene3D" id="3.40.50.720">
    <property type="entry name" value="NAD(P)-binding Rossmann-like Domain"/>
    <property type="match status" value="1"/>
</dbReference>
<dbReference type="CDD" id="cd05233">
    <property type="entry name" value="SDR_c"/>
    <property type="match status" value="1"/>
</dbReference>
<dbReference type="GO" id="GO:0016020">
    <property type="term" value="C:membrane"/>
    <property type="evidence" value="ECO:0007669"/>
    <property type="project" value="TreeGrafter"/>
</dbReference>
<evidence type="ECO:0000256" key="2">
    <source>
        <dbReference type="ARBA" id="ARBA00023002"/>
    </source>
</evidence>